<dbReference type="eggNOG" id="COG0457">
    <property type="taxonomic scope" value="Bacteria"/>
</dbReference>
<name>S4Y6W4_SORCE</name>
<dbReference type="Proteomes" id="UP000014803">
    <property type="component" value="Chromosome"/>
</dbReference>
<dbReference type="EMBL" id="CP003969">
    <property type="protein sequence ID" value="AGP40181.1"/>
    <property type="molecule type" value="Genomic_DNA"/>
</dbReference>
<dbReference type="PATRIC" id="fig|1254432.3.peg.9081"/>
<reference evidence="1 2" key="1">
    <citation type="journal article" date="2013" name="Sci. Rep.">
        <title>Extraordinary expansion of a Sorangium cellulosum genome from an alkaline milieu.</title>
        <authorList>
            <person name="Han K."/>
            <person name="Li Z.F."/>
            <person name="Peng R."/>
            <person name="Zhu L.P."/>
            <person name="Zhou T."/>
            <person name="Wang L.G."/>
            <person name="Li S.G."/>
            <person name="Zhang X.B."/>
            <person name="Hu W."/>
            <person name="Wu Z.H."/>
            <person name="Qin N."/>
            <person name="Li Y.Z."/>
        </authorList>
    </citation>
    <scope>NUCLEOTIDE SEQUENCE [LARGE SCALE GENOMIC DNA]</scope>
    <source>
        <strain evidence="1 2">So0157-2</strain>
    </source>
</reference>
<accession>S4Y6W4</accession>
<dbReference type="KEGG" id="scu:SCE1572_40170"/>
<protein>
    <submittedName>
        <fullName evidence="1">Uncharacterized protein</fullName>
    </submittedName>
</protein>
<proteinExistence type="predicted"/>
<organism evidence="1 2">
    <name type="scientific">Sorangium cellulosum So0157-2</name>
    <dbReference type="NCBI Taxonomy" id="1254432"/>
    <lineage>
        <taxon>Bacteria</taxon>
        <taxon>Pseudomonadati</taxon>
        <taxon>Myxococcota</taxon>
        <taxon>Polyangia</taxon>
        <taxon>Polyangiales</taxon>
        <taxon>Polyangiaceae</taxon>
        <taxon>Sorangium</taxon>
    </lineage>
</organism>
<gene>
    <name evidence="1" type="ORF">SCE1572_40170</name>
</gene>
<dbReference type="HOGENOM" id="CLU_2652575_0_0_7"/>
<sequence length="76" mass="8887">MGDARERLKELIAQAEEQGYWYDVLQGRWAAAMLLKNARNDALARREFEDLLELSVRLGDPLLEKDARAWLDRAER</sequence>
<dbReference type="AlphaFoldDB" id="S4Y6W4"/>
<evidence type="ECO:0000313" key="1">
    <source>
        <dbReference type="EMBL" id="AGP40181.1"/>
    </source>
</evidence>
<evidence type="ECO:0000313" key="2">
    <source>
        <dbReference type="Proteomes" id="UP000014803"/>
    </source>
</evidence>
<dbReference type="RefSeq" id="WP_020739909.1">
    <property type="nucleotide sequence ID" value="NC_021658.1"/>
</dbReference>